<evidence type="ECO:0000256" key="3">
    <source>
        <dbReference type="ARBA" id="ARBA00023002"/>
    </source>
</evidence>
<dbReference type="GO" id="GO:0018580">
    <property type="term" value="F:nitronate monooxygenase activity"/>
    <property type="evidence" value="ECO:0007669"/>
    <property type="project" value="InterPro"/>
</dbReference>
<dbReference type="AlphaFoldDB" id="A0A556AWI4"/>
<keyword evidence="3" id="KW-0560">Oxidoreductase</keyword>
<dbReference type="PANTHER" id="PTHR32332:SF20">
    <property type="entry name" value="2-NITROPROPANE DIOXYGENASE-LIKE PROTEIN"/>
    <property type="match status" value="1"/>
</dbReference>
<keyword evidence="5" id="KW-1185">Reference proteome</keyword>
<keyword evidence="4" id="KW-0503">Monooxygenase</keyword>
<evidence type="ECO:0000313" key="5">
    <source>
        <dbReference type="Proteomes" id="UP000318405"/>
    </source>
</evidence>
<dbReference type="CDD" id="cd04730">
    <property type="entry name" value="NPD_like"/>
    <property type="match status" value="1"/>
</dbReference>
<keyword evidence="1" id="KW-0285">Flavoprotein</keyword>
<dbReference type="Proteomes" id="UP000318405">
    <property type="component" value="Unassembled WGS sequence"/>
</dbReference>
<dbReference type="Gene3D" id="3.20.20.70">
    <property type="entry name" value="Aldolase class I"/>
    <property type="match status" value="1"/>
</dbReference>
<accession>A0A556AWI4</accession>
<comment type="caution">
    <text evidence="4">The sequence shown here is derived from an EMBL/GenBank/DDBJ whole genome shotgun (WGS) entry which is preliminary data.</text>
</comment>
<dbReference type="InterPro" id="IPR013785">
    <property type="entry name" value="Aldolase_TIM"/>
</dbReference>
<keyword evidence="2" id="KW-0288">FMN</keyword>
<sequence>MNTDTDLDSVHATLDRVLPQTPITRAFGIRHPILGGGMMWLSDPGFVAALGRAGCLGFMTARSFPDVAAFSRGLEQARGLAEGAPVGVNFTLSRHSDNGPVVQMLDAALEQGISAFETAGSLPEPDLIARIHAGGGILLHKCAALRHARAAQAAGADFVGLVGMEEGGHPGPGELPTSVLGALAARRLEVPLVLGGGIGSGGQIVSALALGADAVVMGSRFLACAEIWAHEAYKAAIVAADENASIRVFGSLGRTWRVLRNRTSLRVAEMEAAGERDYAVYAPLVSGALTRRFAYTEGDSDQGMLSCGPAIGFVECSESVARTVATLLAEARASLARLGCAGG</sequence>
<dbReference type="RefSeq" id="WP_143947268.1">
    <property type="nucleotide sequence ID" value="NZ_BAABMB010000001.1"/>
</dbReference>
<name>A0A556AWI4_9BURK</name>
<evidence type="ECO:0000256" key="2">
    <source>
        <dbReference type="ARBA" id="ARBA00022643"/>
    </source>
</evidence>
<organism evidence="4 5">
    <name type="scientific">Verticiella sediminum</name>
    <dbReference type="NCBI Taxonomy" id="1247510"/>
    <lineage>
        <taxon>Bacteria</taxon>
        <taxon>Pseudomonadati</taxon>
        <taxon>Pseudomonadota</taxon>
        <taxon>Betaproteobacteria</taxon>
        <taxon>Burkholderiales</taxon>
        <taxon>Alcaligenaceae</taxon>
        <taxon>Verticiella</taxon>
    </lineage>
</organism>
<dbReference type="SUPFAM" id="SSF51412">
    <property type="entry name" value="Inosine monophosphate dehydrogenase (IMPDH)"/>
    <property type="match status" value="1"/>
</dbReference>
<evidence type="ECO:0000256" key="1">
    <source>
        <dbReference type="ARBA" id="ARBA00022630"/>
    </source>
</evidence>
<dbReference type="EMBL" id="VLTJ01000010">
    <property type="protein sequence ID" value="TSH97313.1"/>
    <property type="molecule type" value="Genomic_DNA"/>
</dbReference>
<dbReference type="InterPro" id="IPR004136">
    <property type="entry name" value="NMO"/>
</dbReference>
<evidence type="ECO:0000313" key="4">
    <source>
        <dbReference type="EMBL" id="TSH97313.1"/>
    </source>
</evidence>
<proteinExistence type="predicted"/>
<dbReference type="OrthoDB" id="9778912at2"/>
<dbReference type="Pfam" id="PF03060">
    <property type="entry name" value="NMO"/>
    <property type="match status" value="1"/>
</dbReference>
<reference evidence="4 5" key="1">
    <citation type="submission" date="2019-07" db="EMBL/GenBank/DDBJ databases">
        <title>Qingshengfaniella alkalisoli gen. nov., sp. nov., isolated from saline soil.</title>
        <authorList>
            <person name="Xu L."/>
            <person name="Huang X.-X."/>
            <person name="Sun J.-Q."/>
        </authorList>
    </citation>
    <scope>NUCLEOTIDE SEQUENCE [LARGE SCALE GENOMIC DNA]</scope>
    <source>
        <strain evidence="4 5">DSM 27279</strain>
    </source>
</reference>
<dbReference type="PANTHER" id="PTHR32332">
    <property type="entry name" value="2-NITROPROPANE DIOXYGENASE"/>
    <property type="match status" value="1"/>
</dbReference>
<protein>
    <submittedName>
        <fullName evidence="4">Nitronate monooxygenase</fullName>
    </submittedName>
</protein>
<gene>
    <name evidence="4" type="ORF">FOZ76_06170</name>
</gene>